<evidence type="ECO:0000256" key="6">
    <source>
        <dbReference type="ARBA" id="ARBA00023136"/>
    </source>
</evidence>
<dbReference type="Pfam" id="PF02397">
    <property type="entry name" value="Bac_transf"/>
    <property type="match status" value="1"/>
</dbReference>
<comment type="caution">
    <text evidence="9">The sequence shown here is derived from an EMBL/GenBank/DDBJ whole genome shotgun (WGS) entry which is preliminary data.</text>
</comment>
<keyword evidence="5 7" id="KW-1133">Transmembrane helix</keyword>
<dbReference type="InterPro" id="IPR017475">
    <property type="entry name" value="EPS_sugar_tfrase"/>
</dbReference>
<sequence>MLFVEGDHKDYHLMDKMNAREDKYQICEVISYKCDIEEIKKKIDSYEAVVLGDMPSHERNLLLKYCYVSEIRSYSVPKISDVLLRSSDELNLFDTPLMLSRNIGLSIEQQWIKRVEDVVIALLMLVMFSPVFLVAAVAIKCTDWGPVFYKQERLTKNGKKFMIFKFRTMVVDAEKLSGPILASEGDPRILPVGKILRATRLDELPQIINILRGEMSVVGPRPERPDIAAEVEKNVPEFVYRLKVKAGLTGYAQVYGKYNTTFYDKLKLDLMYIRKYSLLLDLKLILMTPKIMFLKESTEGVSELK</sequence>
<reference evidence="9 10" key="1">
    <citation type="submission" date="2024-04" db="EMBL/GenBank/DDBJ databases">
        <title>Defined microbial consortia suppress multidrug-resistant proinflammatory Enterobacteriaceae via ecological control.</title>
        <authorList>
            <person name="Furuichi M."/>
            <person name="Kawaguchi T."/>
            <person name="Pust M."/>
            <person name="Yasuma K."/>
            <person name="Plichta D."/>
            <person name="Hasegawa N."/>
            <person name="Ohya T."/>
            <person name="Bhattarai S."/>
            <person name="Sasajima S."/>
            <person name="Aoto Y."/>
            <person name="Tuganbaev T."/>
            <person name="Yaginuma M."/>
            <person name="Ueda M."/>
            <person name="Okahashi N."/>
            <person name="Amafuji K."/>
            <person name="Kiridooshi Y."/>
            <person name="Sugita K."/>
            <person name="Strazar M."/>
            <person name="Skelly A."/>
            <person name="Suda W."/>
            <person name="Hattori M."/>
            <person name="Nakamoto N."/>
            <person name="Caballero S."/>
            <person name="Norman J."/>
            <person name="Olle B."/>
            <person name="Tanoue T."/>
            <person name="Arita M."/>
            <person name="Bucci V."/>
            <person name="Atarashi K."/>
            <person name="Xavier R."/>
            <person name="Honda K."/>
        </authorList>
    </citation>
    <scope>NUCLEOTIDE SEQUENCE [LARGE SCALE GENOMIC DNA]</scope>
    <source>
        <strain evidence="10">f13</strain>
    </source>
</reference>
<dbReference type="PANTHER" id="PTHR30576">
    <property type="entry name" value="COLANIC BIOSYNTHESIS UDP-GLUCOSE LIPID CARRIER TRANSFERASE"/>
    <property type="match status" value="1"/>
</dbReference>
<feature type="domain" description="Bacterial sugar transferase" evidence="8">
    <location>
        <begin position="113"/>
        <end position="293"/>
    </location>
</feature>
<dbReference type="Proteomes" id="UP001600894">
    <property type="component" value="Unassembled WGS sequence"/>
</dbReference>
<evidence type="ECO:0000256" key="4">
    <source>
        <dbReference type="ARBA" id="ARBA00022692"/>
    </source>
</evidence>
<protein>
    <recommendedName>
        <fullName evidence="8">Bacterial sugar transferase domain-containing protein</fullName>
    </recommendedName>
</protein>
<evidence type="ECO:0000313" key="9">
    <source>
        <dbReference type="EMBL" id="GAA6270380.1"/>
    </source>
</evidence>
<keyword evidence="4 7" id="KW-0812">Transmembrane</keyword>
<evidence type="ECO:0000259" key="8">
    <source>
        <dbReference type="Pfam" id="PF02397"/>
    </source>
</evidence>
<evidence type="ECO:0000256" key="2">
    <source>
        <dbReference type="ARBA" id="ARBA00006464"/>
    </source>
</evidence>
<keyword evidence="6 7" id="KW-0472">Membrane</keyword>
<evidence type="ECO:0000256" key="7">
    <source>
        <dbReference type="SAM" id="Phobius"/>
    </source>
</evidence>
<dbReference type="PANTHER" id="PTHR30576:SF0">
    <property type="entry name" value="UNDECAPRENYL-PHOSPHATE N-ACETYLGALACTOSAMINYL 1-PHOSPHATE TRANSFERASE-RELATED"/>
    <property type="match status" value="1"/>
</dbReference>
<proteinExistence type="inferred from homology"/>
<evidence type="ECO:0000256" key="3">
    <source>
        <dbReference type="ARBA" id="ARBA00022679"/>
    </source>
</evidence>
<dbReference type="InterPro" id="IPR003362">
    <property type="entry name" value="Bact_transf"/>
</dbReference>
<keyword evidence="10" id="KW-1185">Reference proteome</keyword>
<accession>A0ABQ0B285</accession>
<gene>
    <name evidence="9" type="ORF">F130042H8_34400</name>
</gene>
<dbReference type="NCBIfam" id="TIGR03025">
    <property type="entry name" value="EPS_sugtrans"/>
    <property type="match status" value="1"/>
</dbReference>
<comment type="subcellular location">
    <subcellularLocation>
        <location evidence="1">Membrane</location>
        <topology evidence="1">Multi-pass membrane protein</topology>
    </subcellularLocation>
</comment>
<evidence type="ECO:0000256" key="5">
    <source>
        <dbReference type="ARBA" id="ARBA00022989"/>
    </source>
</evidence>
<evidence type="ECO:0000256" key="1">
    <source>
        <dbReference type="ARBA" id="ARBA00004141"/>
    </source>
</evidence>
<evidence type="ECO:0000313" key="10">
    <source>
        <dbReference type="Proteomes" id="UP001600894"/>
    </source>
</evidence>
<organism evidence="9 10">
    <name type="scientific">Enterocloster alcoholdehydrogenati</name>
    <dbReference type="NCBI Taxonomy" id="2547410"/>
    <lineage>
        <taxon>Bacteria</taxon>
        <taxon>Bacillati</taxon>
        <taxon>Bacillota</taxon>
        <taxon>Clostridia</taxon>
        <taxon>Lachnospirales</taxon>
        <taxon>Lachnospiraceae</taxon>
        <taxon>Enterocloster</taxon>
    </lineage>
</organism>
<comment type="similarity">
    <text evidence="2">Belongs to the bacterial sugar transferase family.</text>
</comment>
<name>A0ABQ0B285_9FIRM</name>
<feature type="transmembrane region" description="Helical" evidence="7">
    <location>
        <begin position="118"/>
        <end position="139"/>
    </location>
</feature>
<keyword evidence="3" id="KW-0808">Transferase</keyword>
<dbReference type="EMBL" id="BAABXL010000001">
    <property type="protein sequence ID" value="GAA6270380.1"/>
    <property type="molecule type" value="Genomic_DNA"/>
</dbReference>